<dbReference type="Pfam" id="PF00501">
    <property type="entry name" value="AMP-binding"/>
    <property type="match status" value="1"/>
</dbReference>
<dbReference type="InterPro" id="IPR020845">
    <property type="entry name" value="AMP-binding_CS"/>
</dbReference>
<dbReference type="OrthoDB" id="35688at2157"/>
<evidence type="ECO:0000259" key="6">
    <source>
        <dbReference type="Pfam" id="PF00501"/>
    </source>
</evidence>
<feature type="domain" description="AMP-binding enzyme C-terminal" evidence="7">
    <location>
        <begin position="415"/>
        <end position="489"/>
    </location>
</feature>
<organism evidence="8 9">
    <name type="scientific">Halovenus carboxidivorans</name>
    <dbReference type="NCBI Taxonomy" id="2692199"/>
    <lineage>
        <taxon>Archaea</taxon>
        <taxon>Methanobacteriati</taxon>
        <taxon>Methanobacteriota</taxon>
        <taxon>Stenosarchaea group</taxon>
        <taxon>Halobacteria</taxon>
        <taxon>Halobacteriales</taxon>
        <taxon>Haloarculaceae</taxon>
        <taxon>Halovenus</taxon>
    </lineage>
</organism>
<keyword evidence="1" id="KW-0474">Menaquinone biosynthesis</keyword>
<evidence type="ECO:0000313" key="8">
    <source>
        <dbReference type="EMBL" id="MXR51450.1"/>
    </source>
</evidence>
<dbReference type="PANTHER" id="PTHR43201:SF32">
    <property type="entry name" value="2-SUCCINYLBENZOATE--COA LIGASE, CHLOROPLASTIC_PEROXISOMAL"/>
    <property type="match status" value="1"/>
</dbReference>
<feature type="domain" description="AMP-dependent synthetase/ligase" evidence="6">
    <location>
        <begin position="8"/>
        <end position="363"/>
    </location>
</feature>
<evidence type="ECO:0000256" key="2">
    <source>
        <dbReference type="ARBA" id="ARBA00022598"/>
    </source>
</evidence>
<dbReference type="EC" id="6.2.1.26" evidence="8"/>
<dbReference type="Gene3D" id="3.40.50.12780">
    <property type="entry name" value="N-terminal domain of ligase-like"/>
    <property type="match status" value="1"/>
</dbReference>
<dbReference type="Gene3D" id="3.30.300.30">
    <property type="match status" value="1"/>
</dbReference>
<evidence type="ECO:0000313" key="9">
    <source>
        <dbReference type="Proteomes" id="UP000466535"/>
    </source>
</evidence>
<dbReference type="SUPFAM" id="SSF56801">
    <property type="entry name" value="Acetyl-CoA synthetase-like"/>
    <property type="match status" value="1"/>
</dbReference>
<dbReference type="NCBIfam" id="TIGR01923">
    <property type="entry name" value="menE"/>
    <property type="match status" value="1"/>
</dbReference>
<name>A0A6B0T9A8_9EURY</name>
<dbReference type="InterPro" id="IPR045851">
    <property type="entry name" value="AMP-bd_C_sf"/>
</dbReference>
<dbReference type="GO" id="GO:0006631">
    <property type="term" value="P:fatty acid metabolic process"/>
    <property type="evidence" value="ECO:0007669"/>
    <property type="project" value="TreeGrafter"/>
</dbReference>
<dbReference type="GO" id="GO:0008756">
    <property type="term" value="F:o-succinylbenzoate-CoA ligase activity"/>
    <property type="evidence" value="ECO:0007669"/>
    <property type="project" value="UniProtKB-EC"/>
</dbReference>
<dbReference type="EMBL" id="WUUT01000002">
    <property type="protein sequence ID" value="MXR51450.1"/>
    <property type="molecule type" value="Genomic_DNA"/>
</dbReference>
<dbReference type="GO" id="GO:0005524">
    <property type="term" value="F:ATP binding"/>
    <property type="evidence" value="ECO:0007669"/>
    <property type="project" value="UniProtKB-KW"/>
</dbReference>
<dbReference type="PROSITE" id="PS00455">
    <property type="entry name" value="AMP_BINDING"/>
    <property type="match status" value="1"/>
</dbReference>
<proteinExistence type="predicted"/>
<dbReference type="RefSeq" id="WP_159763580.1">
    <property type="nucleotide sequence ID" value="NZ_WUUT01000002.1"/>
</dbReference>
<dbReference type="GO" id="GO:0009234">
    <property type="term" value="P:menaquinone biosynthetic process"/>
    <property type="evidence" value="ECO:0007669"/>
    <property type="project" value="UniProtKB-KW"/>
</dbReference>
<keyword evidence="2 8" id="KW-0436">Ligase</keyword>
<dbReference type="InterPro" id="IPR000873">
    <property type="entry name" value="AMP-dep_synth/lig_dom"/>
</dbReference>
<dbReference type="InterPro" id="IPR025110">
    <property type="entry name" value="AMP-bd_C"/>
</dbReference>
<dbReference type="AlphaFoldDB" id="A0A6B0T9A8"/>
<dbReference type="InterPro" id="IPR010192">
    <property type="entry name" value="MenE"/>
</dbReference>
<evidence type="ECO:0000256" key="3">
    <source>
        <dbReference type="ARBA" id="ARBA00022741"/>
    </source>
</evidence>
<comment type="caution">
    <text evidence="8">The sequence shown here is derived from an EMBL/GenBank/DDBJ whole genome shotgun (WGS) entry which is preliminary data.</text>
</comment>
<evidence type="ECO:0000256" key="4">
    <source>
        <dbReference type="ARBA" id="ARBA00022840"/>
    </source>
</evidence>
<dbReference type="Pfam" id="PF13193">
    <property type="entry name" value="AMP-binding_C"/>
    <property type="match status" value="1"/>
</dbReference>
<evidence type="ECO:0000256" key="1">
    <source>
        <dbReference type="ARBA" id="ARBA00022428"/>
    </source>
</evidence>
<accession>A0A6B0T9A8</accession>
<keyword evidence="9" id="KW-1185">Reference proteome</keyword>
<dbReference type="InterPro" id="IPR042099">
    <property type="entry name" value="ANL_N_sf"/>
</dbReference>
<dbReference type="PANTHER" id="PTHR43201">
    <property type="entry name" value="ACYL-COA SYNTHETASE"/>
    <property type="match status" value="1"/>
</dbReference>
<evidence type="ECO:0000259" key="7">
    <source>
        <dbReference type="Pfam" id="PF13193"/>
    </source>
</evidence>
<protein>
    <submittedName>
        <fullName evidence="8">O-succinylbenzoate--CoA ligase</fullName>
        <ecNumber evidence="8">6.2.1.26</ecNumber>
    </submittedName>
</protein>
<dbReference type="Proteomes" id="UP000466535">
    <property type="component" value="Unassembled WGS sequence"/>
</dbReference>
<evidence type="ECO:0000256" key="5">
    <source>
        <dbReference type="SAM" id="MobiDB-lite"/>
    </source>
</evidence>
<sequence>MFGTDLLRTRADATPDRIALSAAEGDEQLTYRELDTAVTEMAAALDSVGTDRPDPRLAVALPTGVPFVCVTHAALRLGWELIPLNTRLSEAELATRIDRVEPDLLLCGQETEQLLVEAERRRSPAREPAYLSVDDPGSPSFRPLPSPASKPTATPHAPDDTALVLFTSGTTGEPKGVRLTVGNLTASAVASAFRLGVTPTDRWLCCLPMYHMGGLAPVFRSALYGTTLVLQPAFDAEATAAVLNEDGITGVSLVPTQLGRLLDVGFSAPELRTVLLGGAPASESLLDRAADAGVPVYPTYGMTETASQVATARPAEHRDHPGTVGQPLYGTSVAVVDPDGDPVDPGGRGEVVVSGPTVTPGYLDPERTAEATSSLGLHTGDLGTCDEDGRLWILGRLDETIITGGELVAPATVAEAIRDLSAVADVAVVGIEDEEWGEQVAAAIVPSGSHESDRELREQVERHCRERLADYKIPRRIRFVESLPRTQSGTVERERLRELFE</sequence>
<keyword evidence="4" id="KW-0067">ATP-binding</keyword>
<reference evidence="8 9" key="1">
    <citation type="submission" date="2019-12" db="EMBL/GenBank/DDBJ databases">
        <title>Isolation and characterization of three novel carbon monoxide-oxidizing members of Halobacteria from salione crusts and soils.</title>
        <authorList>
            <person name="Myers M.R."/>
            <person name="King G.M."/>
        </authorList>
    </citation>
    <scope>NUCLEOTIDE SEQUENCE [LARGE SCALE GENOMIC DNA]</scope>
    <source>
        <strain evidence="8 9">WSH3</strain>
    </source>
</reference>
<feature type="region of interest" description="Disordered" evidence="5">
    <location>
        <begin position="118"/>
        <end position="159"/>
    </location>
</feature>
<dbReference type="GO" id="GO:0031956">
    <property type="term" value="F:medium-chain fatty acid-CoA ligase activity"/>
    <property type="evidence" value="ECO:0007669"/>
    <property type="project" value="TreeGrafter"/>
</dbReference>
<gene>
    <name evidence="8" type="primary">menE</name>
    <name evidence="8" type="ORF">GRX03_07515</name>
</gene>
<keyword evidence="3" id="KW-0547">Nucleotide-binding</keyword>